<accession>A0A8H6WG18</accession>
<dbReference type="EMBL" id="JACAZF010000001">
    <property type="protein sequence ID" value="KAF7315361.1"/>
    <property type="molecule type" value="Genomic_DNA"/>
</dbReference>
<feature type="transmembrane region" description="Helical" evidence="1">
    <location>
        <begin position="146"/>
        <end position="171"/>
    </location>
</feature>
<sequence length="268" mass="28583">MLHTALALLGTPVHRSIFPYVWGATLHAARISLVFNSQIRASKSQLSVGANLIGYLIMCWGGSLAVHMLLSLPPPHLYTFAPWLNYAAVHLLVSSLLSYLPIPDPAHANALLFPLDGLLRTNSVLQAVSLLNLSKNLNPLLSESPLFHFILGAAASSGGGLLGGTLGVWTSNWQVSTPPPLRIGVWGVWSTLDIWAGGVIACVYGLLTAHPAFLPLRALLTSQKAATIHTARTLSAALMIAFFGLRVLATSPKAPVVQKKPGQKEKTQ</sequence>
<dbReference type="Proteomes" id="UP000636479">
    <property type="component" value="Unassembled WGS sequence"/>
</dbReference>
<dbReference type="OrthoDB" id="2520628at2759"/>
<gene>
    <name evidence="2" type="ORF">MIND_00050700</name>
</gene>
<keyword evidence="3" id="KW-1185">Reference proteome</keyword>
<dbReference type="GeneID" id="59339990"/>
<proteinExistence type="predicted"/>
<protein>
    <submittedName>
        <fullName evidence="2">Uncharacterized protein</fullName>
    </submittedName>
</protein>
<dbReference type="AlphaFoldDB" id="A0A8H6WG18"/>
<feature type="transmembrane region" description="Helical" evidence="1">
    <location>
        <begin position="183"/>
        <end position="207"/>
    </location>
</feature>
<feature type="transmembrane region" description="Helical" evidence="1">
    <location>
        <begin position="83"/>
        <end position="102"/>
    </location>
</feature>
<evidence type="ECO:0000313" key="2">
    <source>
        <dbReference type="EMBL" id="KAF7315361.1"/>
    </source>
</evidence>
<organism evidence="2 3">
    <name type="scientific">Mycena indigotica</name>
    <dbReference type="NCBI Taxonomy" id="2126181"/>
    <lineage>
        <taxon>Eukaryota</taxon>
        <taxon>Fungi</taxon>
        <taxon>Dikarya</taxon>
        <taxon>Basidiomycota</taxon>
        <taxon>Agaricomycotina</taxon>
        <taxon>Agaricomycetes</taxon>
        <taxon>Agaricomycetidae</taxon>
        <taxon>Agaricales</taxon>
        <taxon>Marasmiineae</taxon>
        <taxon>Mycenaceae</taxon>
        <taxon>Mycena</taxon>
    </lineage>
</organism>
<reference evidence="2" key="1">
    <citation type="submission" date="2020-05" db="EMBL/GenBank/DDBJ databases">
        <title>Mycena genomes resolve the evolution of fungal bioluminescence.</title>
        <authorList>
            <person name="Tsai I.J."/>
        </authorList>
    </citation>
    <scope>NUCLEOTIDE SEQUENCE</scope>
    <source>
        <strain evidence="2">171206Taipei</strain>
    </source>
</reference>
<keyword evidence="1" id="KW-1133">Transmembrane helix</keyword>
<name>A0A8H6WG18_9AGAR</name>
<keyword evidence="1" id="KW-0472">Membrane</keyword>
<feature type="transmembrane region" description="Helical" evidence="1">
    <location>
        <begin position="227"/>
        <end position="249"/>
    </location>
</feature>
<dbReference type="RefSeq" id="XP_037225384.1">
    <property type="nucleotide sequence ID" value="XM_037357474.1"/>
</dbReference>
<evidence type="ECO:0000256" key="1">
    <source>
        <dbReference type="SAM" id="Phobius"/>
    </source>
</evidence>
<evidence type="ECO:0000313" key="3">
    <source>
        <dbReference type="Proteomes" id="UP000636479"/>
    </source>
</evidence>
<comment type="caution">
    <text evidence="2">The sequence shown here is derived from an EMBL/GenBank/DDBJ whole genome shotgun (WGS) entry which is preliminary data.</text>
</comment>
<keyword evidence="1" id="KW-0812">Transmembrane</keyword>
<feature type="transmembrane region" description="Helical" evidence="1">
    <location>
        <begin position="52"/>
        <end position="71"/>
    </location>
</feature>